<dbReference type="RefSeq" id="WP_006983127.1">
    <property type="nucleotide sequence ID" value="NZ_ABVL01000029.1"/>
</dbReference>
<evidence type="ECO:0000256" key="1">
    <source>
        <dbReference type="SAM" id="MobiDB-lite"/>
    </source>
</evidence>
<keyword evidence="3" id="KW-1185">Reference proteome</keyword>
<dbReference type="Pfam" id="PF06074">
    <property type="entry name" value="Portal_Mu"/>
    <property type="match status" value="1"/>
</dbReference>
<dbReference type="AlphaFoldDB" id="B4DA66"/>
<gene>
    <name evidence="2" type="ORF">CfE428DRAFT_5806</name>
</gene>
<dbReference type="Proteomes" id="UP000005824">
    <property type="component" value="Unassembled WGS sequence"/>
</dbReference>
<accession>B4DA66</accession>
<protein>
    <submittedName>
        <fullName evidence="2">Mu-like prophage protein gp29-like protein</fullName>
    </submittedName>
</protein>
<name>B4DA66_9BACT</name>
<dbReference type="EMBL" id="ABVL01000029">
    <property type="protein sequence ID" value="EDY16693.1"/>
    <property type="molecule type" value="Genomic_DNA"/>
</dbReference>
<reference evidence="2 3" key="1">
    <citation type="journal article" date="2011" name="J. Bacteriol.">
        <title>Genome sequence of Chthoniobacter flavus Ellin428, an aerobic heterotrophic soil bacterium.</title>
        <authorList>
            <person name="Kant R."/>
            <person name="van Passel M.W."/>
            <person name="Palva A."/>
            <person name="Lucas S."/>
            <person name="Lapidus A."/>
            <person name="Glavina Del Rio T."/>
            <person name="Dalin E."/>
            <person name="Tice H."/>
            <person name="Bruce D."/>
            <person name="Goodwin L."/>
            <person name="Pitluck S."/>
            <person name="Larimer F.W."/>
            <person name="Land M.L."/>
            <person name="Hauser L."/>
            <person name="Sangwan P."/>
            <person name="de Vos W.M."/>
            <person name="Janssen P.H."/>
            <person name="Smidt H."/>
        </authorList>
    </citation>
    <scope>NUCLEOTIDE SEQUENCE [LARGE SCALE GENOMIC DNA]</scope>
    <source>
        <strain evidence="2 3">Ellin428</strain>
    </source>
</reference>
<feature type="compositionally biased region" description="Basic and acidic residues" evidence="1">
    <location>
        <begin position="482"/>
        <end position="495"/>
    </location>
</feature>
<dbReference type="InParanoid" id="B4DA66"/>
<organism evidence="2 3">
    <name type="scientific">Chthoniobacter flavus Ellin428</name>
    <dbReference type="NCBI Taxonomy" id="497964"/>
    <lineage>
        <taxon>Bacteria</taxon>
        <taxon>Pseudomonadati</taxon>
        <taxon>Verrucomicrobiota</taxon>
        <taxon>Spartobacteria</taxon>
        <taxon>Chthoniobacterales</taxon>
        <taxon>Chthoniobacteraceae</taxon>
        <taxon>Chthoniobacter</taxon>
    </lineage>
</organism>
<evidence type="ECO:0000313" key="2">
    <source>
        <dbReference type="EMBL" id="EDY16693.1"/>
    </source>
</evidence>
<sequence length="527" mass="57239">MKLVRAQAPDGRVARACNGGYHVTGSVAAKAPAATPALPNAKIPTALAPILRPQAATRWMMPMVAAITPQYIEMVLRSALTGNHVQQWQLFDLMLDTWPELSACAQELTLGVSRLKLIFEPFTEEDEDPTPSAIERCKLVSSALRRMQPDAAADENDMEGTIQDLIDGWFRGVTCLEVNWQAVSSASQGRILAPKSTFAVHPVWFGFDTYGRLGLRTDGRQQIGQIDFTGGPPPADSSLIGAFPPHKFLIGIHKARSGTALGGAILRPLAWWWCAANFSSDWLLNLAQLFGIPFRWVNYDPTASQETVDRICSMLQSMGSSGYGAFPTGAMLNFVETGKQGSDHSPQGELLDRADRYARMLILGQTMSGSQDASKGGGKAFGEVEGDVKSQRIEAAGRYACRVLNTQLIPSILTLNYGDADEAPSVRLLEDDEGGLPEAQRDQILSQLMPLSQAFLRKKYGQPEPQDEDDAIGGQPDPEPDPTAKGENPEPGKAEEDPEKSAAMARILAIEDDTIFARELSAFLEKP</sequence>
<evidence type="ECO:0000313" key="3">
    <source>
        <dbReference type="Proteomes" id="UP000005824"/>
    </source>
</evidence>
<dbReference type="eggNOG" id="COG4383">
    <property type="taxonomic scope" value="Bacteria"/>
</dbReference>
<dbReference type="InterPro" id="IPR009279">
    <property type="entry name" value="Portal_Mu"/>
</dbReference>
<proteinExistence type="predicted"/>
<feature type="region of interest" description="Disordered" evidence="1">
    <location>
        <begin position="460"/>
        <end position="505"/>
    </location>
</feature>
<comment type="caution">
    <text evidence="2">The sequence shown here is derived from an EMBL/GenBank/DDBJ whole genome shotgun (WGS) entry which is preliminary data.</text>
</comment>
<dbReference type="STRING" id="497964.CfE428DRAFT_5806"/>